<protein>
    <submittedName>
        <fullName evidence="5">Cell envelope-related function transcriptional attenuator common domain protein</fullName>
    </submittedName>
</protein>
<dbReference type="Pfam" id="PF03816">
    <property type="entry name" value="LytR_cpsA_psr"/>
    <property type="match status" value="1"/>
</dbReference>
<dbReference type="PANTHER" id="PTHR33392:SF6">
    <property type="entry name" value="POLYISOPRENYL-TEICHOIC ACID--PEPTIDOGLYCAN TEICHOIC ACID TRANSFERASE TAGU"/>
    <property type="match status" value="1"/>
</dbReference>
<evidence type="ECO:0000313" key="6">
    <source>
        <dbReference type="Proteomes" id="UP000289954"/>
    </source>
</evidence>
<dbReference type="InterPro" id="IPR004474">
    <property type="entry name" value="LytR_CpsA_psr"/>
</dbReference>
<keyword evidence="3" id="KW-1133">Transmembrane helix</keyword>
<proteinExistence type="inferred from homology"/>
<evidence type="ECO:0000256" key="1">
    <source>
        <dbReference type="ARBA" id="ARBA00006068"/>
    </source>
</evidence>
<dbReference type="RefSeq" id="WP_246013284.1">
    <property type="nucleotide sequence ID" value="NZ_BIMR01000159.1"/>
</dbReference>
<feature type="compositionally biased region" description="Low complexity" evidence="2">
    <location>
        <begin position="377"/>
        <end position="412"/>
    </location>
</feature>
<evidence type="ECO:0000256" key="2">
    <source>
        <dbReference type="SAM" id="MobiDB-lite"/>
    </source>
</evidence>
<feature type="region of interest" description="Disordered" evidence="2">
    <location>
        <begin position="363"/>
        <end position="441"/>
    </location>
</feature>
<feature type="transmembrane region" description="Helical" evidence="3">
    <location>
        <begin position="26"/>
        <end position="49"/>
    </location>
</feature>
<keyword evidence="3" id="KW-0472">Membrane</keyword>
<dbReference type="NCBIfam" id="TIGR00350">
    <property type="entry name" value="lytR_cpsA_psr"/>
    <property type="match status" value="1"/>
</dbReference>
<gene>
    <name evidence="5" type="ORF">CBZ_20460</name>
</gene>
<dbReference type="InterPro" id="IPR050922">
    <property type="entry name" value="LytR/CpsA/Psr_CW_biosynth"/>
</dbReference>
<dbReference type="AlphaFoldDB" id="A0A402DS53"/>
<name>A0A402DS53_9CELL</name>
<comment type="similarity">
    <text evidence="1">Belongs to the LytR/CpsA/Psr (LCP) family.</text>
</comment>
<feature type="region of interest" description="Disordered" evidence="2">
    <location>
        <begin position="1"/>
        <end position="22"/>
    </location>
</feature>
<dbReference type="Gene3D" id="3.40.630.190">
    <property type="entry name" value="LCP protein"/>
    <property type="match status" value="1"/>
</dbReference>
<accession>A0A402DS53</accession>
<dbReference type="Proteomes" id="UP000289954">
    <property type="component" value="Unassembled WGS sequence"/>
</dbReference>
<dbReference type="EMBL" id="BIMR01000159">
    <property type="protein sequence ID" value="GCE76990.1"/>
    <property type="molecule type" value="Genomic_DNA"/>
</dbReference>
<comment type="caution">
    <text evidence="5">The sequence shown here is derived from an EMBL/GenBank/DDBJ whole genome shotgun (WGS) entry which is preliminary data.</text>
</comment>
<sequence length="441" mass="46180">MPTSRHTAVHRERTPRHQRLGRRRRVARTVAVVTLGVLVFGVTAAGAVVHRMFGNMRTADVTGLVDIPKPTPTGPVDPDDPHAGQPVNILVLGSDQRDGENGTIGGVVDGRRSDTTLVVHVSADRQRVEVVSIPRDSLVEIPDCERADGSTRRGSSLTMFNEAFARPWVGDEGLEHAVACTIRTIHANTGLLVDHHVVVDFSGFQDMVDAVGGVPICIPWRMKATDADLDVQPGEQRLDGPTALAFARARKGVGLGDNSDINRIGNQQRLVAAMADEVLTKNLLTDVPELLGFFGAATSSLTVDPEFRTGMLGLAYHLRSLRGDGITFMTVPWAPAASDEDKVEWTSAADDLWANVVADRPALGGPAVPDVPAGDSPAGDSPAGDDVAAGAGGTVPPTTTGDAPTPTTSATPAAPPAPTPSATRKAGREPFSVADTTAVCG</sequence>
<organism evidence="5 6">
    <name type="scientific">Cellulomonas biazotea</name>
    <dbReference type="NCBI Taxonomy" id="1709"/>
    <lineage>
        <taxon>Bacteria</taxon>
        <taxon>Bacillati</taxon>
        <taxon>Actinomycetota</taxon>
        <taxon>Actinomycetes</taxon>
        <taxon>Micrococcales</taxon>
        <taxon>Cellulomonadaceae</taxon>
        <taxon>Cellulomonas</taxon>
    </lineage>
</organism>
<evidence type="ECO:0000259" key="4">
    <source>
        <dbReference type="Pfam" id="PF03816"/>
    </source>
</evidence>
<evidence type="ECO:0000313" key="5">
    <source>
        <dbReference type="EMBL" id="GCE76990.1"/>
    </source>
</evidence>
<evidence type="ECO:0000256" key="3">
    <source>
        <dbReference type="SAM" id="Phobius"/>
    </source>
</evidence>
<reference evidence="5 6" key="1">
    <citation type="submission" date="2019-01" db="EMBL/GenBank/DDBJ databases">
        <title>Draft genome sequence of Cellulomonas takizawaensis strain TKZ-21.</title>
        <authorList>
            <person name="Yamamura H."/>
            <person name="Hayashi T."/>
            <person name="Hamada M."/>
            <person name="Serisawa Y."/>
            <person name="Matsuyama K."/>
            <person name="Nakagawa Y."/>
            <person name="Otoguro M."/>
            <person name="Yanagida F."/>
            <person name="Hayakawa M."/>
        </authorList>
    </citation>
    <scope>NUCLEOTIDE SEQUENCE [LARGE SCALE GENOMIC DNA]</scope>
    <source>
        <strain evidence="5 6">NBRC12680</strain>
    </source>
</reference>
<feature type="domain" description="Cell envelope-related transcriptional attenuator" evidence="4">
    <location>
        <begin position="112"/>
        <end position="278"/>
    </location>
</feature>
<keyword evidence="6" id="KW-1185">Reference proteome</keyword>
<dbReference type="PANTHER" id="PTHR33392">
    <property type="entry name" value="POLYISOPRENYL-TEICHOIC ACID--PEPTIDOGLYCAN TEICHOIC ACID TRANSFERASE TAGU"/>
    <property type="match status" value="1"/>
</dbReference>
<feature type="compositionally biased region" description="Basic residues" evidence="2">
    <location>
        <begin position="13"/>
        <end position="22"/>
    </location>
</feature>
<keyword evidence="3" id="KW-0812">Transmembrane</keyword>